<feature type="compositionally biased region" description="Polar residues" evidence="1">
    <location>
        <begin position="1"/>
        <end position="19"/>
    </location>
</feature>
<evidence type="ECO:0000313" key="2">
    <source>
        <dbReference type="EMBL" id="MEK8052177.1"/>
    </source>
</evidence>
<keyword evidence="3" id="KW-1185">Reference proteome</keyword>
<feature type="region of interest" description="Disordered" evidence="1">
    <location>
        <begin position="1"/>
        <end position="45"/>
    </location>
</feature>
<dbReference type="RefSeq" id="WP_341411894.1">
    <property type="nucleotide sequence ID" value="NZ_JBBUTH010000009.1"/>
</dbReference>
<protein>
    <submittedName>
        <fullName evidence="2">Uncharacterized protein</fullName>
    </submittedName>
</protein>
<reference evidence="2 3" key="1">
    <citation type="submission" date="2024-04" db="EMBL/GenBank/DDBJ databases">
        <title>Novel species of the genus Ideonella isolated from streams.</title>
        <authorList>
            <person name="Lu H."/>
        </authorList>
    </citation>
    <scope>NUCLEOTIDE SEQUENCE [LARGE SCALE GENOMIC DNA]</scope>
    <source>
        <strain evidence="2 3">DXS22W</strain>
    </source>
</reference>
<gene>
    <name evidence="2" type="ORF">AACH10_18135</name>
</gene>
<dbReference type="EMBL" id="JBBUTH010000009">
    <property type="protein sequence ID" value="MEK8052177.1"/>
    <property type="molecule type" value="Genomic_DNA"/>
</dbReference>
<proteinExistence type="predicted"/>
<evidence type="ECO:0000313" key="3">
    <source>
        <dbReference type="Proteomes" id="UP001365405"/>
    </source>
</evidence>
<dbReference type="Proteomes" id="UP001365405">
    <property type="component" value="Unassembled WGS sequence"/>
</dbReference>
<name>A0ABU9CNL5_9BURK</name>
<evidence type="ECO:0000256" key="1">
    <source>
        <dbReference type="SAM" id="MobiDB-lite"/>
    </source>
</evidence>
<accession>A0ABU9CNL5</accession>
<organism evidence="2 3">
    <name type="scientific">Pseudaquabacterium inlustre</name>
    <dbReference type="NCBI Taxonomy" id="2984192"/>
    <lineage>
        <taxon>Bacteria</taxon>
        <taxon>Pseudomonadati</taxon>
        <taxon>Pseudomonadota</taxon>
        <taxon>Betaproteobacteria</taxon>
        <taxon>Burkholderiales</taxon>
        <taxon>Sphaerotilaceae</taxon>
        <taxon>Pseudaquabacterium</taxon>
    </lineage>
</organism>
<comment type="caution">
    <text evidence="2">The sequence shown here is derived from an EMBL/GenBank/DDBJ whole genome shotgun (WGS) entry which is preliminary data.</text>
</comment>
<sequence>MKKNKNIATTPAIGTSTAQVPEVEHQPGHPNPVARAAVGTGPTAADWQAPVPPALSDFRVTAFVDWLEFEIELAGASQARHVRGRLPKAWFTNGKAPFVEAVGASRNGTSTQFRFRVQDPVSAADLLMQFRKLDHQMPLAAPVRIVGVEVGVDLWLQRPGADVVRMAEHLYRGLAVLASDNHRITGEKGIRGTATSAKDHRRDNLRALAAQRTIFIGNAGDPVTQRIYAKGLARARYEVTLTNERCPVSSLDDLASFRFESLSGWFRWRTPDMDRLVKPSWQAVRTSLTLNDHERRRNAHRRVHAFGTRADTALGSEAVKALKRLSTAQARGWQSVLTKVARLGGVHLLSAREVRPGDRQVVDFVKGSAAHLNTSLPQNLRTGAALGVVQVIDRGISGKGRGLSGAGRASSRRLSSGQRYSGLRSVRSCDRPTGGRRGCRSRMDLLPPSWMSPSMRPWPPFFLAARSKSYRATRAERTLLHTLRKSLRLPAWW</sequence>